<organism evidence="4 5">
    <name type="scientific">Oryza meyeriana var. granulata</name>
    <dbReference type="NCBI Taxonomy" id="110450"/>
    <lineage>
        <taxon>Eukaryota</taxon>
        <taxon>Viridiplantae</taxon>
        <taxon>Streptophyta</taxon>
        <taxon>Embryophyta</taxon>
        <taxon>Tracheophyta</taxon>
        <taxon>Spermatophyta</taxon>
        <taxon>Magnoliopsida</taxon>
        <taxon>Liliopsida</taxon>
        <taxon>Poales</taxon>
        <taxon>Poaceae</taxon>
        <taxon>BOP clade</taxon>
        <taxon>Oryzoideae</taxon>
        <taxon>Oryzeae</taxon>
        <taxon>Oryzinae</taxon>
        <taxon>Oryza</taxon>
        <taxon>Oryza meyeriana</taxon>
    </lineage>
</organism>
<keyword evidence="5" id="KW-1185">Reference proteome</keyword>
<dbReference type="Pfam" id="PF01876">
    <property type="entry name" value="RNase_P_p30"/>
    <property type="match status" value="1"/>
</dbReference>
<evidence type="ECO:0000256" key="3">
    <source>
        <dbReference type="ARBA" id="ARBA00022694"/>
    </source>
</evidence>
<dbReference type="GO" id="GO:0005655">
    <property type="term" value="C:nucleolar ribonuclease P complex"/>
    <property type="evidence" value="ECO:0007669"/>
    <property type="project" value="TreeGrafter"/>
</dbReference>
<dbReference type="PANTHER" id="PTHR13031">
    <property type="entry name" value="RIBONUCLEASE P SUBUNIT P30"/>
    <property type="match status" value="1"/>
</dbReference>
<dbReference type="SUPFAM" id="SSF89550">
    <property type="entry name" value="PHP domain-like"/>
    <property type="match status" value="1"/>
</dbReference>
<gene>
    <name evidence="4" type="ORF">E2562_030166</name>
</gene>
<dbReference type="Proteomes" id="UP000479710">
    <property type="component" value="Unassembled WGS sequence"/>
</dbReference>
<dbReference type="InterPro" id="IPR002738">
    <property type="entry name" value="RNase_P_p30"/>
</dbReference>
<dbReference type="Gene3D" id="3.20.20.140">
    <property type="entry name" value="Metal-dependent hydrolases"/>
    <property type="match status" value="1"/>
</dbReference>
<dbReference type="EMBL" id="SPHZ02000012">
    <property type="protein sequence ID" value="KAF0889689.1"/>
    <property type="molecule type" value="Genomic_DNA"/>
</dbReference>
<dbReference type="GO" id="GO:0003723">
    <property type="term" value="F:RNA binding"/>
    <property type="evidence" value="ECO:0007669"/>
    <property type="project" value="TreeGrafter"/>
</dbReference>
<sequence>MLRRAMARADFFFFDLSLSLLPDDSSNSNSNSNAVAPALDLGYSAVALDHPHRGLLPDSHSTPIASSPLSCCPPPPSLPTLHASHSLPRLRRRLRLRPRPLRRPPCPLTQAAFDHLCQAAFDQLDIISIDFSHKLPFRFKLPILKLALHRGLHFEIAYSPLIADATSRRQAIAEAKTAAVPSIDLKAIEKHVEFLHDAMELDG</sequence>
<dbReference type="InterPro" id="IPR016195">
    <property type="entry name" value="Pol/histidinol_Pase-like"/>
</dbReference>
<dbReference type="AlphaFoldDB" id="A0A6G1BNY4"/>
<proteinExistence type="inferred from homology"/>
<evidence type="ECO:0000256" key="1">
    <source>
        <dbReference type="ARBA" id="ARBA00004123"/>
    </source>
</evidence>
<dbReference type="OrthoDB" id="17948at2759"/>
<reference evidence="4 5" key="1">
    <citation type="submission" date="2019-11" db="EMBL/GenBank/DDBJ databases">
        <title>Whole genome sequence of Oryza granulata.</title>
        <authorList>
            <person name="Li W."/>
        </authorList>
    </citation>
    <scope>NUCLEOTIDE SEQUENCE [LARGE SCALE GENOMIC DNA]</scope>
    <source>
        <strain evidence="5">cv. Menghai</strain>
        <tissue evidence="4">Leaf</tissue>
    </source>
</reference>
<protein>
    <submittedName>
        <fullName evidence="4">Uncharacterized protein</fullName>
    </submittedName>
</protein>
<comment type="caution">
    <text evidence="4">The sequence shown here is derived from an EMBL/GenBank/DDBJ whole genome shotgun (WGS) entry which is preliminary data.</text>
</comment>
<keyword evidence="3" id="KW-0819">tRNA processing</keyword>
<name>A0A6G1BNY4_9ORYZ</name>
<accession>A0A6G1BNY4</accession>
<comment type="subcellular location">
    <subcellularLocation>
        <location evidence="1">Nucleus</location>
    </subcellularLocation>
</comment>
<dbReference type="GO" id="GO:0008033">
    <property type="term" value="P:tRNA processing"/>
    <property type="evidence" value="ECO:0007669"/>
    <property type="project" value="UniProtKB-KW"/>
</dbReference>
<evidence type="ECO:0000313" key="4">
    <source>
        <dbReference type="EMBL" id="KAF0889689.1"/>
    </source>
</evidence>
<evidence type="ECO:0000256" key="2">
    <source>
        <dbReference type="ARBA" id="ARBA00007331"/>
    </source>
</evidence>
<comment type="similarity">
    <text evidence="2">Belongs to the eukaryotic/archaeal RNase P protein component 3 family.</text>
</comment>
<evidence type="ECO:0000313" key="5">
    <source>
        <dbReference type="Proteomes" id="UP000479710"/>
    </source>
</evidence>
<dbReference type="PANTHER" id="PTHR13031:SF0">
    <property type="entry name" value="RIBONUCLEASE P PROTEIN SUBUNIT P30"/>
    <property type="match status" value="1"/>
</dbReference>